<dbReference type="AlphaFoldDB" id="A0A9W8AYP6"/>
<feature type="domain" description="MCM8/REC winged helix" evidence="1">
    <location>
        <begin position="1"/>
        <end position="61"/>
    </location>
</feature>
<comment type="caution">
    <text evidence="2">The sequence shown here is derived from an EMBL/GenBank/DDBJ whole genome shotgun (WGS) entry which is preliminary data.</text>
</comment>
<dbReference type="EMBL" id="JANBQB010001185">
    <property type="protein sequence ID" value="KAJ1971979.1"/>
    <property type="molecule type" value="Genomic_DNA"/>
</dbReference>
<feature type="non-terminal residue" evidence="2">
    <location>
        <position position="1"/>
    </location>
</feature>
<dbReference type="InterPro" id="IPR056875">
    <property type="entry name" value="MCM8/REC_WHD"/>
</dbReference>
<dbReference type="CDD" id="cd22247">
    <property type="entry name" value="MCM8_WHD"/>
    <property type="match status" value="1"/>
</dbReference>
<gene>
    <name evidence="2" type="primary">MCM8_1</name>
    <name evidence="2" type="ORF">H4R34_005559</name>
</gene>
<proteinExistence type="predicted"/>
<dbReference type="GO" id="GO:0016787">
    <property type="term" value="F:hydrolase activity"/>
    <property type="evidence" value="ECO:0007669"/>
    <property type="project" value="UniProtKB-KW"/>
</dbReference>
<evidence type="ECO:0000313" key="3">
    <source>
        <dbReference type="Proteomes" id="UP001151582"/>
    </source>
</evidence>
<dbReference type="GO" id="GO:0003678">
    <property type="term" value="F:DNA helicase activity"/>
    <property type="evidence" value="ECO:0007669"/>
    <property type="project" value="UniProtKB-EC"/>
</dbReference>
<dbReference type="Proteomes" id="UP001151582">
    <property type="component" value="Unassembled WGS sequence"/>
</dbReference>
<dbReference type="Pfam" id="PF25051">
    <property type="entry name" value="WHD_MCM8"/>
    <property type="match status" value="1"/>
</dbReference>
<reference evidence="2" key="1">
    <citation type="submission" date="2022-07" db="EMBL/GenBank/DDBJ databases">
        <title>Phylogenomic reconstructions and comparative analyses of Kickxellomycotina fungi.</title>
        <authorList>
            <person name="Reynolds N.K."/>
            <person name="Stajich J.E."/>
            <person name="Barry K."/>
            <person name="Grigoriev I.V."/>
            <person name="Crous P."/>
            <person name="Smith M.E."/>
        </authorList>
    </citation>
    <scope>NUCLEOTIDE SEQUENCE</scope>
    <source>
        <strain evidence="2">RSA 567</strain>
    </source>
</reference>
<sequence length="64" mass="7563">FIAYLQQKANETYNNIFTYQQLYQAAQNINLSYSSLEDFIDSLNNQGYLLKVRARVYRLTTCDL</sequence>
<organism evidence="2 3">
    <name type="scientific">Dimargaris verticillata</name>
    <dbReference type="NCBI Taxonomy" id="2761393"/>
    <lineage>
        <taxon>Eukaryota</taxon>
        <taxon>Fungi</taxon>
        <taxon>Fungi incertae sedis</taxon>
        <taxon>Zoopagomycota</taxon>
        <taxon>Kickxellomycotina</taxon>
        <taxon>Dimargaritomycetes</taxon>
        <taxon>Dimargaritales</taxon>
        <taxon>Dimargaritaceae</taxon>
        <taxon>Dimargaris</taxon>
    </lineage>
</organism>
<evidence type="ECO:0000259" key="1">
    <source>
        <dbReference type="Pfam" id="PF25051"/>
    </source>
</evidence>
<dbReference type="OrthoDB" id="422555at2759"/>
<evidence type="ECO:0000313" key="2">
    <source>
        <dbReference type="EMBL" id="KAJ1971979.1"/>
    </source>
</evidence>
<dbReference type="EC" id="3.6.4.12" evidence="2"/>
<protein>
    <submittedName>
        <fullName evidence="2">DNA replication licensing factor mcm8</fullName>
        <ecNumber evidence="2">3.6.4.12</ecNumber>
    </submittedName>
</protein>
<keyword evidence="2" id="KW-0378">Hydrolase</keyword>
<accession>A0A9W8AYP6</accession>
<name>A0A9W8AYP6_9FUNG</name>
<keyword evidence="3" id="KW-1185">Reference proteome</keyword>